<comment type="function">
    <text evidence="1">S-adenosyl-L-methionine-dependent methyltransferase that mediates mRNA cap1 2'-O-ribose methylation to the 5'-cap structure of mRNAs. Methylates the ribose of the first nucleotide of a m(7)GpppG-capped mRNA and small nuclear RNA (snRNA) to produce m(7)GpppRm (cap1). Displays a preference for cap0 transcripts. Cap1 modification is linked to higher levels of translation. May be involved in the interferon response pathway.</text>
</comment>
<evidence type="ECO:0000256" key="13">
    <source>
        <dbReference type="ARBA" id="ARBA00022786"/>
    </source>
</evidence>
<dbReference type="InterPro" id="IPR008984">
    <property type="entry name" value="SMAD_FHA_dom_sf"/>
</dbReference>
<keyword evidence="22" id="KW-0175">Coiled coil</keyword>
<dbReference type="PANTHER" id="PTHR16121">
    <property type="entry name" value="CAP-SPECIFIC MRNA (NUCLEOSIDE-2'-O-)-METHYLTRANSFERASE 1-RELATED"/>
    <property type="match status" value="1"/>
</dbReference>
<evidence type="ECO:0000313" key="30">
    <source>
        <dbReference type="Proteomes" id="UP000190648"/>
    </source>
</evidence>
<evidence type="ECO:0000256" key="7">
    <source>
        <dbReference type="ARBA" id="ARBA00022664"/>
    </source>
</evidence>
<dbReference type="InterPro" id="IPR013083">
    <property type="entry name" value="Znf_RING/FYVE/PHD"/>
</dbReference>
<evidence type="ECO:0000256" key="16">
    <source>
        <dbReference type="ARBA" id="ARBA00023042"/>
    </source>
</evidence>
<evidence type="ECO:0000256" key="20">
    <source>
        <dbReference type="HAMAP-Rule" id="MF_03067"/>
    </source>
</evidence>
<evidence type="ECO:0000256" key="8">
    <source>
        <dbReference type="ARBA" id="ARBA00022679"/>
    </source>
</evidence>
<dbReference type="EC" id="2.1.1.57" evidence="4 21"/>
<feature type="region of interest" description="Disordered" evidence="23">
    <location>
        <begin position="134"/>
        <end position="233"/>
    </location>
</feature>
<evidence type="ECO:0000256" key="2">
    <source>
        <dbReference type="ARBA" id="ARBA00004123"/>
    </source>
</evidence>
<dbReference type="Gene3D" id="1.20.5.170">
    <property type="match status" value="1"/>
</dbReference>
<dbReference type="InterPro" id="IPR050851">
    <property type="entry name" value="mRNA_Cap_2O-Ribose_MeTrfase"/>
</dbReference>
<dbReference type="OrthoDB" id="10251234at2759"/>
<evidence type="ECO:0000256" key="3">
    <source>
        <dbReference type="ARBA" id="ARBA00005797"/>
    </source>
</evidence>
<dbReference type="SMART" id="SM00443">
    <property type="entry name" value="G_patch"/>
    <property type="match status" value="1"/>
</dbReference>
<keyword evidence="15 20" id="KW-0156">Chromatin regulator</keyword>
<keyword evidence="8 20" id="KW-0808">Transferase</keyword>
<keyword evidence="13 20" id="KW-0833">Ubl conjugation pathway</keyword>
<evidence type="ECO:0000256" key="4">
    <source>
        <dbReference type="ARBA" id="ARBA00011923"/>
    </source>
</evidence>
<dbReference type="GO" id="GO:0006325">
    <property type="term" value="P:chromatin organization"/>
    <property type="evidence" value="ECO:0007669"/>
    <property type="project" value="UniProtKB-KW"/>
</dbReference>
<dbReference type="SMART" id="SM00240">
    <property type="entry name" value="FHA"/>
    <property type="match status" value="1"/>
</dbReference>
<evidence type="ECO:0000256" key="22">
    <source>
        <dbReference type="SAM" id="Coils"/>
    </source>
</evidence>
<protein>
    <recommendedName>
        <fullName evidence="5 21">Cap-specific mRNA (nucleoside-2'-O-)-methyltransferase 1</fullName>
        <ecNumber evidence="4 21">2.1.1.57</ecNumber>
    </recommendedName>
    <alternativeName>
        <fullName evidence="21">Cap1 2'O-ribose methyltransferase 1</fullName>
    </alternativeName>
</protein>
<dbReference type="Gene3D" id="3.40.50.12760">
    <property type="match status" value="1"/>
</dbReference>
<evidence type="ECO:0000259" key="27">
    <source>
        <dbReference type="PROSITE" id="PS50174"/>
    </source>
</evidence>
<dbReference type="InterPro" id="IPR017907">
    <property type="entry name" value="Znf_RING_CS"/>
</dbReference>
<keyword evidence="14 20" id="KW-0862">Zinc</keyword>
<dbReference type="EMBL" id="LSYS01007194">
    <property type="protein sequence ID" value="OPJ72439.1"/>
    <property type="molecule type" value="Genomic_DNA"/>
</dbReference>
<reference evidence="29 30" key="1">
    <citation type="submission" date="2016-02" db="EMBL/GenBank/DDBJ databases">
        <title>Band-tailed pigeon sequencing and assembly.</title>
        <authorList>
            <person name="Soares A.E."/>
            <person name="Novak B.J."/>
            <person name="Rice E.S."/>
            <person name="O'Connell B."/>
            <person name="Chang D."/>
            <person name="Weber S."/>
            <person name="Shapiro B."/>
        </authorList>
    </citation>
    <scope>NUCLEOTIDE SEQUENCE [LARGE SCALE GENOMIC DNA]</scope>
    <source>
        <strain evidence="29">BTP2013</strain>
        <tissue evidence="29">Blood</tissue>
    </source>
</reference>
<dbReference type="GO" id="GO:0032259">
    <property type="term" value="P:methylation"/>
    <property type="evidence" value="ECO:0007669"/>
    <property type="project" value="UniProtKB-KW"/>
</dbReference>
<keyword evidence="18 20" id="KW-0539">Nucleus</keyword>
<dbReference type="SUPFAM" id="SSF57850">
    <property type="entry name" value="RING/U-box"/>
    <property type="match status" value="1"/>
</dbReference>
<dbReference type="GO" id="GO:0000151">
    <property type="term" value="C:ubiquitin ligase complex"/>
    <property type="evidence" value="ECO:0007669"/>
    <property type="project" value="UniProtKB-UniRule"/>
</dbReference>
<comment type="subcellular location">
    <subcellularLocation>
        <location evidence="2 21">Nucleus</location>
    </subcellularLocation>
</comment>
<evidence type="ECO:0000256" key="12">
    <source>
        <dbReference type="ARBA" id="ARBA00022771"/>
    </source>
</evidence>
<dbReference type="InterPro" id="IPR025816">
    <property type="entry name" value="RrmJ-type_MeTrfase"/>
</dbReference>
<dbReference type="InterPro" id="IPR017335">
    <property type="entry name" value="RNF8"/>
</dbReference>
<feature type="domain" description="FHA" evidence="24">
    <location>
        <begin position="31"/>
        <end position="85"/>
    </location>
</feature>
<dbReference type="InterPro" id="IPR001841">
    <property type="entry name" value="Znf_RING"/>
</dbReference>
<dbReference type="GO" id="GO:0008270">
    <property type="term" value="F:zinc ion binding"/>
    <property type="evidence" value="ECO:0007669"/>
    <property type="project" value="UniProtKB-KW"/>
</dbReference>
<evidence type="ECO:0000259" key="26">
    <source>
        <dbReference type="PROSITE" id="PS50089"/>
    </source>
</evidence>
<evidence type="ECO:0000259" key="28">
    <source>
        <dbReference type="PROSITE" id="PS51613"/>
    </source>
</evidence>
<dbReference type="STRING" id="372326.A0A1V4JJT3"/>
<dbReference type="PROSITE" id="PS51613">
    <property type="entry name" value="SAM_MT_RRMJ"/>
    <property type="match status" value="1"/>
</dbReference>
<organism evidence="29 30">
    <name type="scientific">Patagioenas fasciata monilis</name>
    <dbReference type="NCBI Taxonomy" id="372326"/>
    <lineage>
        <taxon>Eukaryota</taxon>
        <taxon>Metazoa</taxon>
        <taxon>Chordata</taxon>
        <taxon>Craniata</taxon>
        <taxon>Vertebrata</taxon>
        <taxon>Euteleostomi</taxon>
        <taxon>Archelosauria</taxon>
        <taxon>Archosauria</taxon>
        <taxon>Dinosauria</taxon>
        <taxon>Saurischia</taxon>
        <taxon>Theropoda</taxon>
        <taxon>Coelurosauria</taxon>
        <taxon>Aves</taxon>
        <taxon>Neognathae</taxon>
        <taxon>Neoaves</taxon>
        <taxon>Columbimorphae</taxon>
        <taxon>Columbiformes</taxon>
        <taxon>Columbidae</taxon>
        <taxon>Patagioenas</taxon>
    </lineage>
</organism>
<dbReference type="PROSITE" id="PS50089">
    <property type="entry name" value="ZF_RING_2"/>
    <property type="match status" value="1"/>
</dbReference>
<name>A0A1V4JJT3_PATFA</name>
<comment type="similarity">
    <text evidence="20">Belongs to the RNF8 family.</text>
</comment>
<dbReference type="Pfam" id="PF13920">
    <property type="entry name" value="zf-C3HC4_3"/>
    <property type="match status" value="1"/>
</dbReference>
<keyword evidence="11 20" id="KW-0227">DNA damage</keyword>
<dbReference type="PROSITE" id="PS00518">
    <property type="entry name" value="ZF_RING_1"/>
    <property type="match status" value="1"/>
</dbReference>
<evidence type="ECO:0000256" key="21">
    <source>
        <dbReference type="RuleBase" id="RU368012"/>
    </source>
</evidence>
<feature type="compositionally biased region" description="Basic and acidic residues" evidence="23">
    <location>
        <begin position="182"/>
        <end position="196"/>
    </location>
</feature>
<evidence type="ECO:0000256" key="14">
    <source>
        <dbReference type="ARBA" id="ARBA00022833"/>
    </source>
</evidence>
<keyword evidence="16 21" id="KW-0506">mRNA capping</keyword>
<comment type="catalytic activity">
    <reaction evidence="19 21">
        <text>a 5'-end (N(7)-methyl 5'-triphosphoguanosine)-ribonucleoside in mRNA + S-adenosyl-L-methionine = a 5'-end (N(7)-methyl 5'-triphosphoguanosine)-(2'-O-methyl-ribonucleoside) in mRNA + S-adenosyl-L-homocysteine + H(+)</text>
        <dbReference type="Rhea" id="RHEA:67020"/>
        <dbReference type="Rhea" id="RHEA-COMP:17167"/>
        <dbReference type="Rhea" id="RHEA-COMP:17168"/>
        <dbReference type="ChEBI" id="CHEBI:15378"/>
        <dbReference type="ChEBI" id="CHEBI:57856"/>
        <dbReference type="ChEBI" id="CHEBI:59789"/>
        <dbReference type="ChEBI" id="CHEBI:156461"/>
        <dbReference type="ChEBI" id="CHEBI:167609"/>
        <dbReference type="EC" id="2.1.1.57"/>
    </reaction>
</comment>
<dbReference type="InterPro" id="IPR000253">
    <property type="entry name" value="FHA_dom"/>
</dbReference>
<evidence type="ECO:0000313" key="29">
    <source>
        <dbReference type="EMBL" id="OPJ72439.1"/>
    </source>
</evidence>
<feature type="domain" description="G-patch" evidence="27">
    <location>
        <begin position="595"/>
        <end position="641"/>
    </location>
</feature>
<gene>
    <name evidence="20" type="primary">RNF8</name>
    <name evidence="29" type="ORF">AV530_018858</name>
</gene>
<dbReference type="GO" id="GO:0005634">
    <property type="term" value="C:nucleus"/>
    <property type="evidence" value="ECO:0007669"/>
    <property type="project" value="UniProtKB-SubCell"/>
</dbReference>
<dbReference type="Gene3D" id="3.30.470.30">
    <property type="entry name" value="DNA ligase/mRNA capping enzyme"/>
    <property type="match status" value="1"/>
</dbReference>
<dbReference type="GO" id="GO:0043130">
    <property type="term" value="F:ubiquitin binding"/>
    <property type="evidence" value="ECO:0007669"/>
    <property type="project" value="UniProtKB-UniRule"/>
</dbReference>
<dbReference type="PROSITE" id="PS50006">
    <property type="entry name" value="FHA_DOMAIN"/>
    <property type="match status" value="1"/>
</dbReference>
<dbReference type="HAMAP" id="MF_03067">
    <property type="entry name" value="RNF8"/>
    <property type="match status" value="1"/>
</dbReference>
<dbReference type="GO" id="GO:0005737">
    <property type="term" value="C:cytoplasm"/>
    <property type="evidence" value="ECO:0007669"/>
    <property type="project" value="UniProtKB-ARBA"/>
</dbReference>
<comment type="catalytic activity">
    <reaction evidence="20">
        <text>S-ubiquitinyl-[E2 ubiquitin-conjugating enzyme]-L-cysteine + [acceptor protein]-L-lysine = [E2 ubiquitin-conjugating enzyme]-L-cysteine + N(6)-ubiquitinyl-[acceptor protein]-L-lysine.</text>
        <dbReference type="EC" id="2.3.2.27"/>
    </reaction>
</comment>
<evidence type="ECO:0000259" key="24">
    <source>
        <dbReference type="PROSITE" id="PS50006"/>
    </source>
</evidence>
<keyword evidence="10 20" id="KW-0479">Metal-binding</keyword>
<dbReference type="CDD" id="cd16535">
    <property type="entry name" value="RING-HC_RNF8"/>
    <property type="match status" value="1"/>
</dbReference>
<evidence type="ECO:0000256" key="15">
    <source>
        <dbReference type="ARBA" id="ARBA00022853"/>
    </source>
</evidence>
<dbReference type="SMART" id="SM00456">
    <property type="entry name" value="WW"/>
    <property type="match status" value="1"/>
</dbReference>
<dbReference type="UniPathway" id="UPA00143"/>
<dbReference type="GO" id="GO:0045739">
    <property type="term" value="P:positive regulation of DNA repair"/>
    <property type="evidence" value="ECO:0007669"/>
    <property type="project" value="UniProtKB-UniRule"/>
</dbReference>
<dbReference type="GO" id="GO:0016556">
    <property type="term" value="P:mRNA modification"/>
    <property type="evidence" value="ECO:0007669"/>
    <property type="project" value="UniProtKB-UniRule"/>
</dbReference>
<evidence type="ECO:0000256" key="11">
    <source>
        <dbReference type="ARBA" id="ARBA00022763"/>
    </source>
</evidence>
<feature type="compositionally biased region" description="Basic and acidic residues" evidence="23">
    <location>
        <begin position="569"/>
        <end position="580"/>
    </location>
</feature>
<evidence type="ECO:0000256" key="9">
    <source>
        <dbReference type="ARBA" id="ARBA00022691"/>
    </source>
</evidence>
<dbReference type="Gene3D" id="2.60.200.20">
    <property type="match status" value="1"/>
</dbReference>
<keyword evidence="6 21" id="KW-0489">Methyltransferase</keyword>
<evidence type="ECO:0000256" key="10">
    <source>
        <dbReference type="ARBA" id="ARBA00022723"/>
    </source>
</evidence>
<dbReference type="Pfam" id="PF01728">
    <property type="entry name" value="FtsJ"/>
    <property type="match status" value="1"/>
</dbReference>
<dbReference type="GO" id="GO:0003682">
    <property type="term" value="F:chromatin binding"/>
    <property type="evidence" value="ECO:0007669"/>
    <property type="project" value="UniProtKB-UniRule"/>
</dbReference>
<accession>A0A1V4JJT3</accession>
<comment type="function">
    <text evidence="21">S-adenosyl-L-methionine-dependent methyltransferase that mediates RNA cap1 2'-O-ribose methylation to the 5'-cap structure of RNAs. Methylates the ribose of the first nucleotide of a m(7)GpppG-capped mRNA to produce m(7)GpppNmp (cap1).</text>
</comment>
<dbReference type="FunFam" id="2.60.200.20:FF:000015">
    <property type="entry name" value="E3 ubiquitin-protein ligase RNF8"/>
    <property type="match status" value="1"/>
</dbReference>
<evidence type="ECO:0000256" key="1">
    <source>
        <dbReference type="ARBA" id="ARBA00002664"/>
    </source>
</evidence>
<evidence type="ECO:0000256" key="19">
    <source>
        <dbReference type="ARBA" id="ARBA00049042"/>
    </source>
</evidence>
<dbReference type="GO" id="GO:0016567">
    <property type="term" value="P:protein ubiquitination"/>
    <property type="evidence" value="ECO:0007669"/>
    <property type="project" value="UniProtKB-UniRule"/>
</dbReference>
<dbReference type="SUPFAM" id="SSF53335">
    <property type="entry name" value="S-adenosyl-L-methionine-dependent methyltransferases"/>
    <property type="match status" value="1"/>
</dbReference>
<dbReference type="Pfam" id="PF01585">
    <property type="entry name" value="G-patch"/>
    <property type="match status" value="1"/>
</dbReference>
<feature type="domain" description="WW" evidence="25">
    <location>
        <begin position="1260"/>
        <end position="1294"/>
    </location>
</feature>
<keyword evidence="9 21" id="KW-0949">S-adenosyl-L-methionine</keyword>
<dbReference type="Pfam" id="PF00498">
    <property type="entry name" value="FHA"/>
    <property type="match status" value="1"/>
</dbReference>
<keyword evidence="30" id="KW-1185">Reference proteome</keyword>
<dbReference type="GO" id="GO:0003676">
    <property type="term" value="F:nucleic acid binding"/>
    <property type="evidence" value="ECO:0007669"/>
    <property type="project" value="UniProtKB-UniRule"/>
</dbReference>
<dbReference type="PROSITE" id="PS50020">
    <property type="entry name" value="WW_DOMAIN_2"/>
    <property type="match status" value="1"/>
</dbReference>
<feature type="compositionally biased region" description="Polar residues" evidence="23">
    <location>
        <begin position="538"/>
        <end position="556"/>
    </location>
</feature>
<dbReference type="GO" id="GO:0004483">
    <property type="term" value="F:methyltransferase cap1 activity"/>
    <property type="evidence" value="ECO:0007669"/>
    <property type="project" value="UniProtKB-UniRule"/>
</dbReference>
<evidence type="ECO:0000259" key="25">
    <source>
        <dbReference type="PROSITE" id="PS50020"/>
    </source>
</evidence>
<feature type="coiled-coil region" evidence="22">
    <location>
        <begin position="328"/>
        <end position="394"/>
    </location>
</feature>
<keyword evidence="12 20" id="KW-0863">Zinc-finger</keyword>
<dbReference type="GO" id="GO:0006302">
    <property type="term" value="P:double-strand break repair"/>
    <property type="evidence" value="ECO:0007669"/>
    <property type="project" value="UniProtKB-UniRule"/>
</dbReference>
<sequence length="1343" mass="154759">MATRGASRLDWCLRRVGASGDWLLLEAGTQVTIGRGLDLTYQLVSKTCPLMISRKHCVFQQNAEGQWTVKDNKSLNGVWLNKQRLDPSKAYPITEGDRIQLGVPLENKETAEYEYEVIKEEWDKIRPFLAQRNDQGKAKSLKTKRKFSMEASETCGSEGPSNSRSKRDRVSCDSEPLGKPWGRVEEAKQLMEKMDVKQPSPGPSEEDRGPLCSSPVYSEKAVPVPHKDQKGSGLAQSWTGLEMLRKTLLNIMKLKVKVQEKQTAVLNVKQKRRKCAQKEILAMEQELQELQDQLCVEQEHQQQQVEELKRTFSEEHQKLEGAKWQHGEETLKEQLAQVLQEHRALMEELSRSKKDFEEIIRAKNKELEETKEEKEKVRAQKEEVLNQMNEVLENELQCTICSEHFIEAVTLNCAHSFCSYCINEWTKRKVECPICRQEIKSKTRSLVLDNCIDRMVEKLDVEMKEHRLTLIRERKGERETECERVRVPLRWALGRRGRTEPPAPALRLFSPKMKRRTEPEFGSPQKKQKKKIEDLGLTLSSTSDDETQFSNHTTQESSSSSSGSDSENDEKRPVFSNEFKQDSLVEGTSSRYSMYNSVSQKLMAKMGFREGEGLGKYGQGRKDIVEASSQKGRRGFGLTLKGFDGELNIDWQDEPEPSAYEEVDWCLECTTEIPDAQELKEWMTVGKRKMVIEDETEFCSEEILRNVLQCKSVFDELDGEEMRRARTRSNPYEMIRGVFFLNRAAMKMANMDHVFDYMFTNPKDFHGRPLIKERDAELLYFADVCAGPGGFSEYVLWRRKWHAKGFGMTLKGPNDFKLEDFYSASSELFEPYYGEGGIDGDGDITRPENITAFRNFVLDNTDHKGVHFLMADGGFSVEGQENLQEILSKQLMLCQFLTALSIVRTGGHFVCKTFDLFTPFSVGLIYLLYCCFERVCIFKPVTSRPANSERYVICKGLKLGIDDVRDYLFMVNIRLNQLRNTDVDVNLVVPLNVIKGDQDFYDYIVHSNESHCKVQIKALAKIRAFVQDTTLIEPRQAEIRKECLQLWGIPDQARVAPSSSDPKSKFFELIQGTDIDTFSYKPTPLNPSTLEKIRQVLDYRCMVAGSEQKFLLGLGKSQIYTWDGRQSDRWTKLDLKTELPRDTLLSVEIVHELKGEGKAQRKISAIHILDVLVLNGNDVRKQHFNQRIQLAEKFVKAVSKPSRPDMNPIRVKEVYRLEEMEKIFVRLEMKIIKSSGGIPRLSYTGRDDRHFVPTGLYIIRTVNDPWTMAYSKNSKRKFFFNKMTKAATYDLPSESIAPFHICHYSRLFWEWGEGVKVHDSQKRQDPEKLSKEDVLSFIQAHYP</sequence>
<feature type="domain" description="RrmJ-type SAM-dependent 2'-O-MTase" evidence="28">
    <location>
        <begin position="739"/>
        <end position="958"/>
    </location>
</feature>
<comment type="similarity">
    <text evidence="3">Belongs to the CHFR family.</text>
</comment>
<evidence type="ECO:0000256" key="18">
    <source>
        <dbReference type="ARBA" id="ARBA00023242"/>
    </source>
</evidence>
<dbReference type="FunFam" id="3.40.50.12760:FF:000001">
    <property type="entry name" value="Cap methyltransferase 1"/>
    <property type="match status" value="1"/>
</dbReference>
<dbReference type="SUPFAM" id="SSF49879">
    <property type="entry name" value="SMAD/FHA domain"/>
    <property type="match status" value="1"/>
</dbReference>
<feature type="region of interest" description="Disordered" evidence="23">
    <location>
        <begin position="496"/>
        <end position="580"/>
    </location>
</feature>
<evidence type="ECO:0000256" key="23">
    <source>
        <dbReference type="SAM" id="MobiDB-lite"/>
    </source>
</evidence>
<dbReference type="Proteomes" id="UP000190648">
    <property type="component" value="Unassembled WGS sequence"/>
</dbReference>
<dbReference type="FunFam" id="3.30.40.10:FF:000242">
    <property type="entry name" value="E3 ubiquitin-protein ligase RNF8"/>
    <property type="match status" value="1"/>
</dbReference>
<evidence type="ECO:0000256" key="17">
    <source>
        <dbReference type="ARBA" id="ARBA00023204"/>
    </source>
</evidence>
<dbReference type="GO" id="GO:0010212">
    <property type="term" value="P:response to ionizing radiation"/>
    <property type="evidence" value="ECO:0007669"/>
    <property type="project" value="UniProtKB-UniRule"/>
</dbReference>
<dbReference type="SMART" id="SM00184">
    <property type="entry name" value="RING"/>
    <property type="match status" value="1"/>
</dbReference>
<comment type="caution">
    <text evidence="29">The sequence shown here is derived from an EMBL/GenBank/DDBJ whole genome shotgun (WGS) entry which is preliminary data.</text>
</comment>
<feature type="domain" description="RING-type" evidence="26">
    <location>
        <begin position="398"/>
        <end position="436"/>
    </location>
</feature>
<dbReference type="InterPro" id="IPR002877">
    <property type="entry name" value="RNA_MeTrfase_FtsJ_dom"/>
</dbReference>
<keyword evidence="17 20" id="KW-0234">DNA repair</keyword>
<evidence type="ECO:0000256" key="6">
    <source>
        <dbReference type="ARBA" id="ARBA00022603"/>
    </source>
</evidence>
<dbReference type="GO" id="GO:0042393">
    <property type="term" value="F:histone binding"/>
    <property type="evidence" value="ECO:0007669"/>
    <property type="project" value="UniProtKB-UniRule"/>
</dbReference>
<evidence type="ECO:0000256" key="5">
    <source>
        <dbReference type="ARBA" id="ARBA00021136"/>
    </source>
</evidence>
<dbReference type="PANTHER" id="PTHR16121:SF0">
    <property type="entry name" value="CAP-SPECIFIC MRNA (NUCLEOSIDE-2'-O-)-METHYLTRANSFERASE 1"/>
    <property type="match status" value="1"/>
</dbReference>
<dbReference type="GO" id="GO:0006370">
    <property type="term" value="P:7-methylguanosine mRNA capping"/>
    <property type="evidence" value="ECO:0007669"/>
    <property type="project" value="UniProtKB-UniRule"/>
</dbReference>
<dbReference type="InterPro" id="IPR029063">
    <property type="entry name" value="SAM-dependent_MTases_sf"/>
</dbReference>
<keyword evidence="7 21" id="KW-0507">mRNA processing</keyword>
<dbReference type="Gene3D" id="3.30.40.10">
    <property type="entry name" value="Zinc/RING finger domain, C3HC4 (zinc finger)"/>
    <property type="match status" value="1"/>
</dbReference>
<dbReference type="FunFam" id="1.20.5.170:FF:000050">
    <property type="entry name" value="E3 ubiquitin-protein ligase RNF8"/>
    <property type="match status" value="1"/>
</dbReference>
<feature type="coiled-coil region" evidence="22">
    <location>
        <begin position="266"/>
        <end position="293"/>
    </location>
</feature>
<comment type="pathway">
    <text evidence="20">Protein modification; protein ubiquitination.</text>
</comment>
<dbReference type="GO" id="GO:0061630">
    <property type="term" value="F:ubiquitin protein ligase activity"/>
    <property type="evidence" value="ECO:0007669"/>
    <property type="project" value="UniProtKB-EC"/>
</dbReference>
<dbReference type="InterPro" id="IPR000467">
    <property type="entry name" value="G_patch_dom"/>
</dbReference>
<dbReference type="GO" id="GO:0005694">
    <property type="term" value="C:chromosome"/>
    <property type="evidence" value="ECO:0007669"/>
    <property type="project" value="UniProtKB-ARBA"/>
</dbReference>
<dbReference type="FunFam" id="3.30.470.30:FF:000006">
    <property type="entry name" value="Cap methyltransferase 1"/>
    <property type="match status" value="1"/>
</dbReference>
<dbReference type="CDD" id="cd22663">
    <property type="entry name" value="FHA_RNF8"/>
    <property type="match status" value="1"/>
</dbReference>
<proteinExistence type="inferred from homology"/>
<dbReference type="InterPro" id="IPR001202">
    <property type="entry name" value="WW_dom"/>
</dbReference>
<dbReference type="PROSITE" id="PS50174">
    <property type="entry name" value="G_PATCH"/>
    <property type="match status" value="1"/>
</dbReference>